<dbReference type="SMART" id="SM00220">
    <property type="entry name" value="S_TKc"/>
    <property type="match status" value="1"/>
</dbReference>
<gene>
    <name evidence="9" type="ORF">VaNZ11_006991</name>
</gene>
<sequence>MRREHPGWTDDVTAVGNLAVVPYKPFQYAEIRLLQTLSRALPWSEAVATALREALAHGGFQHRSSLSTANDRENVQRKVSGRNRRQGMLSESRDGEGGSRSSSDSRGGGGGSGVAAHNGSGSSEPALAIHAIQLALATLGGVPGHLAGGAEGRCAAAAFALSVAMATTIEGQLPPQLLRVVSPHRASLEQLRSLGKGGFGSVVAVRSRLDQRVMALKTVPFRSKLPPWAPFEQLEREHAKLLREVQTLASLDGSPNVVRYYNAWIEPAWEKLGHQLQGSGRKEEARQPQARKAGKGKTKAAPPAAATGYRPPTNAMAAPSQGANLGAARAGGMAESLSQVHPSNRVRPQMARVEGNFNGVTGPQPCRIRELRGSCRSSSNSSHSSHSGNSAESDEGTDTKSDGDSVRDFSIRSWDRDFHHRFRIYRVARATTPQRPVPHIEPLVDLPISPDITSSPLSGWAVSGADAIADALVALRQPIVTLPPSSSEPSRRRSLDSLWFSSRRSTSTNGSAIGDAAAAAPLLPTVPGKSEDESSLGRGWLMPRVKGERSPTPHPWSSQPLIPSLSTSPEGLTGATLARGSLLSSSIESIRVPPGGRIAVSLAGGVSGCGGGDNALEGSVGPFGDITTPKQAVSSPSNGERSRNVRGTVLASGSNRRPGDEARSRTAMQAEQYGRTFDRGHILAPGTSQDDNTGDDLDTRHSSSTTARRTATVTDTAVHGGNGGITDKYGSEGFSWSFDHGDERTEDTIAEGSLCRRPGSRPTGATEMGRGGGSGGASPCAAIERGDDVQGLARYVSDDSSDSEGRSGGGRGGVLERRSRKGRRGKGGHSADSISARKQGGGCCRGDIVHLSRATGVSTFLPHLSRGSSSESSYSGSGSDSDGSDSTSGSNSSGMVSESSSGSRTFSGTEDESGSESSGTWNEYGLPGLHAGPPSQHNRSHKHRNFSDRDRGGSGAIIRPSQLPLPAPRHQRRRSMQRSEVCSRNGETEGETRRRRQGMRPRHNRGHQKRFPVPEEGNYVDGVDCMARGGTRGSVPATTAWDWTVLSGIREWPYRLYISMELVRGPTLTLWLQQRTERFLNGSGNRGYRLPDHPPDPPTVERSIFRQIVTGLCYVHASGIIHRDLKPANIFLVPFGKAPVASGAGTWGGFGAGSAAGSGPAVVAANACAGDLYLVKIGDFGLAVDHQLPQDLVDNTREAFSSSTSTSTTSSAASLSGNFGGSAAAITAAAVGRGAQLHRLLSVPLLSDAPLAGACSGEGVLPPEGSGPDMSRWNSSSTSAHTSGVGTASYSAPEQLRDQSSGVSFYGPAVDIYPLGLILMELFCLHGTAMERANAMRDARQGRLPASFLRSYPLEARLAEACLRTVPELRPSASQILELLDAMWGSQAGTETGPLKEAGPLTLGKPRCMTGCLLAEHATAAPPVAVTALRAMQRANSGLLPRNNRPLPHPLLPPRRCSPSHGPNVTESVIQPPYDEGRSTFVIGSRRFSTAVAAVLEDVGTQTELTWVPEHQMMPRALGGAERLDVANVPSQPLVHVAMPEYSATVPEFAAATTATSDAPPAMSSAATVPAIRCGAAADEDDKLVLNARLQLLEAEMQRLREMLAEMQVP</sequence>
<organism evidence="9 10">
    <name type="scientific">Volvox africanus</name>
    <dbReference type="NCBI Taxonomy" id="51714"/>
    <lineage>
        <taxon>Eukaryota</taxon>
        <taxon>Viridiplantae</taxon>
        <taxon>Chlorophyta</taxon>
        <taxon>core chlorophytes</taxon>
        <taxon>Chlorophyceae</taxon>
        <taxon>CS clade</taxon>
        <taxon>Chlamydomonadales</taxon>
        <taxon>Volvocaceae</taxon>
        <taxon>Volvox</taxon>
    </lineage>
</organism>
<keyword evidence="10" id="KW-1185">Reference proteome</keyword>
<evidence type="ECO:0000313" key="10">
    <source>
        <dbReference type="Proteomes" id="UP001165090"/>
    </source>
</evidence>
<keyword evidence="2 6" id="KW-0547">Nucleotide-binding</keyword>
<feature type="compositionally biased region" description="Polar residues" evidence="7">
    <location>
        <begin position="555"/>
        <end position="565"/>
    </location>
</feature>
<feature type="compositionally biased region" description="Basic and acidic residues" evidence="7">
    <location>
        <begin position="397"/>
        <end position="407"/>
    </location>
</feature>
<dbReference type="PANTHER" id="PTHR11042:SF136">
    <property type="entry name" value="EIF-2-ALPHA KINASE GCN2"/>
    <property type="match status" value="1"/>
</dbReference>
<feature type="compositionally biased region" description="Low complexity" evidence="7">
    <location>
        <begin position="374"/>
        <end position="390"/>
    </location>
</feature>
<feature type="region of interest" description="Disordered" evidence="7">
    <location>
        <begin position="1262"/>
        <end position="1293"/>
    </location>
</feature>
<comment type="caution">
    <text evidence="9">The sequence shown here is derived from an EMBL/GenBank/DDBJ whole genome shotgun (WGS) entry which is preliminary data.</text>
</comment>
<dbReference type="Proteomes" id="UP001165090">
    <property type="component" value="Unassembled WGS sequence"/>
</dbReference>
<dbReference type="InterPro" id="IPR050339">
    <property type="entry name" value="CC_SR_Kinase"/>
</dbReference>
<dbReference type="InterPro" id="IPR000719">
    <property type="entry name" value="Prot_kinase_dom"/>
</dbReference>
<dbReference type="Gene3D" id="1.10.510.10">
    <property type="entry name" value="Transferase(Phosphotransferase) domain 1"/>
    <property type="match status" value="1"/>
</dbReference>
<dbReference type="Gene3D" id="3.30.200.20">
    <property type="entry name" value="Phosphorylase Kinase, domain 1"/>
    <property type="match status" value="1"/>
</dbReference>
<evidence type="ECO:0000256" key="4">
    <source>
        <dbReference type="ARBA" id="ARBA00022840"/>
    </source>
</evidence>
<feature type="region of interest" description="Disordered" evidence="7">
    <location>
        <begin position="861"/>
        <end position="1015"/>
    </location>
</feature>
<name>A0ABQ5S366_9CHLO</name>
<feature type="binding site" evidence="6">
    <location>
        <position position="217"/>
    </location>
    <ligand>
        <name>ATP</name>
        <dbReference type="ChEBI" id="CHEBI:30616"/>
    </ligand>
</feature>
<dbReference type="InterPro" id="IPR011009">
    <property type="entry name" value="Kinase-like_dom_sf"/>
</dbReference>
<comment type="similarity">
    <text evidence="5">Belongs to the protein kinase superfamily. Ser/Thr protein kinase family. GCN2 subfamily.</text>
</comment>
<dbReference type="PROSITE" id="PS50011">
    <property type="entry name" value="PROTEIN_KINASE_DOM"/>
    <property type="match status" value="1"/>
</dbReference>
<feature type="region of interest" description="Disordered" evidence="7">
    <location>
        <begin position="628"/>
        <end position="665"/>
    </location>
</feature>
<dbReference type="InterPro" id="IPR017441">
    <property type="entry name" value="Protein_kinase_ATP_BS"/>
</dbReference>
<evidence type="ECO:0000256" key="7">
    <source>
        <dbReference type="SAM" id="MobiDB-lite"/>
    </source>
</evidence>
<feature type="compositionally biased region" description="Low complexity" evidence="7">
    <location>
        <begin position="865"/>
        <end position="908"/>
    </location>
</feature>
<dbReference type="InterPro" id="IPR008271">
    <property type="entry name" value="Ser/Thr_kinase_AS"/>
</dbReference>
<dbReference type="PANTHER" id="PTHR11042">
    <property type="entry name" value="EUKARYOTIC TRANSLATION INITIATION FACTOR 2-ALPHA KINASE EIF2-ALPHA KINASE -RELATED"/>
    <property type="match status" value="1"/>
</dbReference>
<feature type="compositionally biased region" description="Basic residues" evidence="7">
    <location>
        <begin position="818"/>
        <end position="827"/>
    </location>
</feature>
<feature type="compositionally biased region" description="Polar residues" evidence="7">
    <location>
        <begin position="1272"/>
        <end position="1293"/>
    </location>
</feature>
<feature type="compositionally biased region" description="Polar residues" evidence="7">
    <location>
        <begin position="628"/>
        <end position="639"/>
    </location>
</feature>
<accession>A0ABQ5S366</accession>
<feature type="region of interest" description="Disordered" evidence="7">
    <location>
        <begin position="372"/>
        <end position="407"/>
    </location>
</feature>
<protein>
    <recommendedName>
        <fullName evidence="8">Protein kinase domain-containing protein</fullName>
    </recommendedName>
</protein>
<feature type="region of interest" description="Disordered" evidence="7">
    <location>
        <begin position="746"/>
        <end position="781"/>
    </location>
</feature>
<feature type="compositionally biased region" description="Low complexity" evidence="7">
    <location>
        <begin position="299"/>
        <end position="313"/>
    </location>
</feature>
<feature type="region of interest" description="Disordered" evidence="7">
    <location>
        <begin position="679"/>
        <end position="711"/>
    </location>
</feature>
<evidence type="ECO:0000313" key="9">
    <source>
        <dbReference type="EMBL" id="GLI63874.1"/>
    </source>
</evidence>
<feature type="compositionally biased region" description="Basic residues" evidence="7">
    <location>
        <begin position="993"/>
        <end position="1010"/>
    </location>
</feature>
<keyword evidence="3" id="KW-0418">Kinase</keyword>
<evidence type="ECO:0000259" key="8">
    <source>
        <dbReference type="PROSITE" id="PS50011"/>
    </source>
</evidence>
<feature type="region of interest" description="Disordered" evidence="7">
    <location>
        <begin position="545"/>
        <end position="565"/>
    </location>
</feature>
<dbReference type="PROSITE" id="PS00107">
    <property type="entry name" value="PROTEIN_KINASE_ATP"/>
    <property type="match status" value="1"/>
</dbReference>
<evidence type="ECO:0000256" key="1">
    <source>
        <dbReference type="ARBA" id="ARBA00022679"/>
    </source>
</evidence>
<feature type="region of interest" description="Disordered" evidence="7">
    <location>
        <begin position="62"/>
        <end position="121"/>
    </location>
</feature>
<keyword evidence="1" id="KW-0808">Transferase</keyword>
<reference evidence="9 10" key="1">
    <citation type="journal article" date="2023" name="IScience">
        <title>Expanded male sex-determining region conserved during the evolution of homothallism in the green alga Volvox.</title>
        <authorList>
            <person name="Yamamoto K."/>
            <person name="Matsuzaki R."/>
            <person name="Mahakham W."/>
            <person name="Heman W."/>
            <person name="Sekimoto H."/>
            <person name="Kawachi M."/>
            <person name="Minakuchi Y."/>
            <person name="Toyoda A."/>
            <person name="Nozaki H."/>
        </authorList>
    </citation>
    <scope>NUCLEOTIDE SEQUENCE [LARGE SCALE GENOMIC DNA]</scope>
    <source>
        <strain evidence="9 10">NIES-4468</strain>
    </source>
</reference>
<dbReference type="Pfam" id="PF00069">
    <property type="entry name" value="Pkinase"/>
    <property type="match status" value="1"/>
</dbReference>
<feature type="region of interest" description="Disordered" evidence="7">
    <location>
        <begin position="275"/>
        <end position="346"/>
    </location>
</feature>
<proteinExistence type="inferred from homology"/>
<evidence type="ECO:0000256" key="2">
    <source>
        <dbReference type="ARBA" id="ARBA00022741"/>
    </source>
</evidence>
<dbReference type="PROSITE" id="PS00108">
    <property type="entry name" value="PROTEIN_KINASE_ST"/>
    <property type="match status" value="1"/>
</dbReference>
<evidence type="ECO:0000256" key="6">
    <source>
        <dbReference type="PROSITE-ProRule" id="PRU10141"/>
    </source>
</evidence>
<evidence type="ECO:0000256" key="3">
    <source>
        <dbReference type="ARBA" id="ARBA00022777"/>
    </source>
</evidence>
<feature type="compositionally biased region" description="Low complexity" evidence="7">
    <location>
        <begin position="702"/>
        <end position="711"/>
    </location>
</feature>
<dbReference type="SUPFAM" id="SSF56112">
    <property type="entry name" value="Protein kinase-like (PK-like)"/>
    <property type="match status" value="1"/>
</dbReference>
<keyword evidence="4 6" id="KW-0067">ATP-binding</keyword>
<feature type="region of interest" description="Disordered" evidence="7">
    <location>
        <begin position="795"/>
        <end position="843"/>
    </location>
</feature>
<feature type="domain" description="Protein kinase" evidence="8">
    <location>
        <begin position="943"/>
        <end position="1384"/>
    </location>
</feature>
<dbReference type="EMBL" id="BSDZ01000017">
    <property type="protein sequence ID" value="GLI63874.1"/>
    <property type="molecule type" value="Genomic_DNA"/>
</dbReference>
<evidence type="ECO:0000256" key="5">
    <source>
        <dbReference type="ARBA" id="ARBA00037982"/>
    </source>
</evidence>